<keyword evidence="5 7" id="KW-1133">Transmembrane helix</keyword>
<dbReference type="PROSITE" id="PS50893">
    <property type="entry name" value="ABC_TRANSPORTER_2"/>
    <property type="match status" value="1"/>
</dbReference>
<reference evidence="9" key="1">
    <citation type="submission" date="2016-04" db="EMBL/GenBank/DDBJ databases">
        <authorList>
            <person name="Evans L.H."/>
            <person name="Alamgir A."/>
            <person name="Owens N."/>
            <person name="Weber N.D."/>
            <person name="Virtaneva K."/>
            <person name="Barbian K."/>
            <person name="Babar A."/>
            <person name="Rosenke K."/>
        </authorList>
    </citation>
    <scope>NUCLEOTIDE SEQUENCE</scope>
</reference>
<evidence type="ECO:0000256" key="5">
    <source>
        <dbReference type="ARBA" id="ARBA00022989"/>
    </source>
</evidence>
<feature type="transmembrane region" description="Helical" evidence="7">
    <location>
        <begin position="662"/>
        <end position="686"/>
    </location>
</feature>
<accession>A0A1L3IWM3</accession>
<keyword evidence="2 7" id="KW-0812">Transmembrane</keyword>
<feature type="transmembrane region" description="Helical" evidence="7">
    <location>
        <begin position="576"/>
        <end position="595"/>
    </location>
</feature>
<dbReference type="InterPro" id="IPR027417">
    <property type="entry name" value="P-loop_NTPase"/>
</dbReference>
<feature type="transmembrane region" description="Helical" evidence="7">
    <location>
        <begin position="490"/>
        <end position="516"/>
    </location>
</feature>
<dbReference type="GO" id="GO:0005524">
    <property type="term" value="F:ATP binding"/>
    <property type="evidence" value="ECO:0007669"/>
    <property type="project" value="UniProtKB-KW"/>
</dbReference>
<keyword evidence="6 7" id="KW-0472">Membrane</keyword>
<keyword evidence="4" id="KW-0067">ATP-binding</keyword>
<proteinExistence type="evidence at transcript level"/>
<dbReference type="PANTHER" id="PTHR43038">
    <property type="entry name" value="ATP-BINDING CASSETTE, SUB-FAMILY H, MEMBER 1"/>
    <property type="match status" value="1"/>
</dbReference>
<dbReference type="GO" id="GO:0016020">
    <property type="term" value="C:membrane"/>
    <property type="evidence" value="ECO:0007669"/>
    <property type="project" value="UniProtKB-SubCell"/>
</dbReference>
<protein>
    <submittedName>
        <fullName evidence="9">ABC transporter G family member 23 variant X1</fullName>
    </submittedName>
</protein>
<evidence type="ECO:0000256" key="1">
    <source>
        <dbReference type="ARBA" id="ARBA00004141"/>
    </source>
</evidence>
<dbReference type="Gene3D" id="3.40.50.300">
    <property type="entry name" value="P-loop containing nucleotide triphosphate hydrolases"/>
    <property type="match status" value="1"/>
</dbReference>
<evidence type="ECO:0000256" key="3">
    <source>
        <dbReference type="ARBA" id="ARBA00022741"/>
    </source>
</evidence>
<dbReference type="EMBL" id="KX056443">
    <property type="protein sequence ID" value="APG57153.1"/>
    <property type="molecule type" value="mRNA"/>
</dbReference>
<evidence type="ECO:0000256" key="2">
    <source>
        <dbReference type="ARBA" id="ARBA00022692"/>
    </source>
</evidence>
<dbReference type="CDD" id="cd03230">
    <property type="entry name" value="ABC_DR_subfamily_A"/>
    <property type="match status" value="1"/>
</dbReference>
<dbReference type="Pfam" id="PF00005">
    <property type="entry name" value="ABC_tran"/>
    <property type="match status" value="1"/>
</dbReference>
<dbReference type="InterPro" id="IPR003593">
    <property type="entry name" value="AAA+_ATPase"/>
</dbReference>
<dbReference type="Pfam" id="PF12698">
    <property type="entry name" value="ABC2_membrane_3"/>
    <property type="match status" value="1"/>
</dbReference>
<dbReference type="InterPro" id="IPR013525">
    <property type="entry name" value="ABC2_TM"/>
</dbReference>
<dbReference type="InterPro" id="IPR003439">
    <property type="entry name" value="ABC_transporter-like_ATP-bd"/>
</dbReference>
<dbReference type="SMART" id="SM00382">
    <property type="entry name" value="AAA"/>
    <property type="match status" value="1"/>
</dbReference>
<organism evidence="9">
    <name type="scientific">Rhopalosiphum padi</name>
    <name type="common">Bird cherry-oat aphid</name>
    <name type="synonym">Aphis padi</name>
    <dbReference type="NCBI Taxonomy" id="40932"/>
    <lineage>
        <taxon>Eukaryota</taxon>
        <taxon>Metazoa</taxon>
        <taxon>Ecdysozoa</taxon>
        <taxon>Arthropoda</taxon>
        <taxon>Hexapoda</taxon>
        <taxon>Insecta</taxon>
        <taxon>Pterygota</taxon>
        <taxon>Neoptera</taxon>
        <taxon>Paraneoptera</taxon>
        <taxon>Hemiptera</taxon>
        <taxon>Sternorrhyncha</taxon>
        <taxon>Aphidomorpha</taxon>
        <taxon>Aphidoidea</taxon>
        <taxon>Aphididae</taxon>
        <taxon>Aphidini</taxon>
        <taxon>Rhopalosiphum</taxon>
    </lineage>
</organism>
<dbReference type="PANTHER" id="PTHR43038:SF3">
    <property type="entry name" value="ABC TRANSPORTER G FAMILY MEMBER 20 ISOFORM X1"/>
    <property type="match status" value="1"/>
</dbReference>
<gene>
    <name evidence="9" type="primary">ABCG23-1</name>
</gene>
<dbReference type="SUPFAM" id="SSF52540">
    <property type="entry name" value="P-loop containing nucleoside triphosphate hydrolases"/>
    <property type="match status" value="1"/>
</dbReference>
<evidence type="ECO:0000256" key="4">
    <source>
        <dbReference type="ARBA" id="ARBA00022840"/>
    </source>
</evidence>
<keyword evidence="3" id="KW-0547">Nucleotide-binding</keyword>
<sequence>MEDIALGPSVTRPQPKTEEVAIMIRDAVKVYDKSNVVFRGLNMTVPKGKIYGLLGPSGCGKTTLLSCIVGRSELDSGEIMVKALKREDIGYMPQDLNLHEHLTILQTYKFYGGMLNMNKDEIAKRTKELALLLELPSDNRLVETLSGGQQRRVSLGVALLHNPNILILDEPTVGLDPVLSHSIWNHLVSFAEEGKTIIITTHYIEEARQAHTIGMMRGGILLAEDSPETLIARCNTATLEEAFLSLSYKQETSSNTQVDDSYKKLPSKKSNTKLEFDDGFFRLNRMNCLLYKNVSLLWQQKSFLVFLFLLPLVQTYFFNLAIGHDPKGLYIAVVNEEIQHRQSGECKPEYYKGCFLDNPQDVIMSCAYVEQMKTKSMNILHYNDVDTALKAVKKNDAWGLLYFPTNYTTSMAVRFVNASRTSDLDVELSTVQAWIDLSDQYIGNMVKANVIFGMQEYLGVALTKCNVSTKIGNTPITFKEPVYGSINTTFIHYASAAILCLCCYYLPVLLTAGLILTEKKEGMMERMMVSGIKFTEVLVSTVIMQMIIHVVQTAISMYVMYIYFDNPYLGDHFPTVLILILLGVEGMIFGFLIGAICKDFIFATYLGTGSNLMMSFTCGLIWPLEGAHFLLKSTGPLFPLTAPVRALLAVTAKGWSFDSEPVYMGLLSIFGWSTIMIIAIFITSRINKDLWILRK</sequence>
<feature type="transmembrane region" description="Helical" evidence="7">
    <location>
        <begin position="602"/>
        <end position="622"/>
    </location>
</feature>
<dbReference type="AlphaFoldDB" id="A0A1L3IWM3"/>
<feature type="transmembrane region" description="Helical" evidence="7">
    <location>
        <begin position="537"/>
        <end position="564"/>
    </location>
</feature>
<name>A0A1L3IWM3_RHOPD</name>
<feature type="domain" description="ABC transporter" evidence="8">
    <location>
        <begin position="22"/>
        <end position="243"/>
    </location>
</feature>
<evidence type="ECO:0000259" key="8">
    <source>
        <dbReference type="PROSITE" id="PS50893"/>
    </source>
</evidence>
<evidence type="ECO:0000313" key="9">
    <source>
        <dbReference type="EMBL" id="APG57153.1"/>
    </source>
</evidence>
<dbReference type="GO" id="GO:0016887">
    <property type="term" value="F:ATP hydrolysis activity"/>
    <property type="evidence" value="ECO:0007669"/>
    <property type="project" value="InterPro"/>
</dbReference>
<dbReference type="PROSITE" id="PS00211">
    <property type="entry name" value="ABC_TRANSPORTER_1"/>
    <property type="match status" value="1"/>
</dbReference>
<dbReference type="InterPro" id="IPR017871">
    <property type="entry name" value="ABC_transporter-like_CS"/>
</dbReference>
<evidence type="ECO:0000256" key="7">
    <source>
        <dbReference type="SAM" id="Phobius"/>
    </source>
</evidence>
<evidence type="ECO:0000256" key="6">
    <source>
        <dbReference type="ARBA" id="ARBA00023136"/>
    </source>
</evidence>
<comment type="subcellular location">
    <subcellularLocation>
        <location evidence="1">Membrane</location>
        <topology evidence="1">Multi-pass membrane protein</topology>
    </subcellularLocation>
</comment>
<dbReference type="GO" id="GO:0140359">
    <property type="term" value="F:ABC-type transporter activity"/>
    <property type="evidence" value="ECO:0007669"/>
    <property type="project" value="InterPro"/>
</dbReference>